<name>A0A0G0JL55_9BACT</name>
<dbReference type="Proteomes" id="UP000034406">
    <property type="component" value="Unassembled WGS sequence"/>
</dbReference>
<feature type="region of interest" description="Disordered" evidence="1">
    <location>
        <begin position="188"/>
        <end position="210"/>
    </location>
</feature>
<dbReference type="EMBL" id="LBUT01000024">
    <property type="protein sequence ID" value="KKQ68403.1"/>
    <property type="molecule type" value="Genomic_DNA"/>
</dbReference>
<dbReference type="NCBIfam" id="TIGR01409">
    <property type="entry name" value="TAT_signal_seq"/>
    <property type="match status" value="1"/>
</dbReference>
<feature type="transmembrane region" description="Helical" evidence="2">
    <location>
        <begin position="90"/>
        <end position="110"/>
    </location>
</feature>
<dbReference type="STRING" id="1618490.US90_C0024G0009"/>
<reference evidence="3 4" key="1">
    <citation type="journal article" date="2015" name="Nature">
        <title>rRNA introns, odd ribosomes, and small enigmatic genomes across a large radiation of phyla.</title>
        <authorList>
            <person name="Brown C.T."/>
            <person name="Hug L.A."/>
            <person name="Thomas B.C."/>
            <person name="Sharon I."/>
            <person name="Castelle C.J."/>
            <person name="Singh A."/>
            <person name="Wilkins M.J."/>
            <person name="Williams K.H."/>
            <person name="Banfield J.F."/>
        </authorList>
    </citation>
    <scope>NUCLEOTIDE SEQUENCE [LARGE SCALE GENOMIC DNA]</scope>
</reference>
<evidence type="ECO:0000313" key="4">
    <source>
        <dbReference type="Proteomes" id="UP000034406"/>
    </source>
</evidence>
<gene>
    <name evidence="3" type="ORF">US90_C0024G0009</name>
</gene>
<evidence type="ECO:0000256" key="2">
    <source>
        <dbReference type="SAM" id="Phobius"/>
    </source>
</evidence>
<feature type="transmembrane region" description="Helical" evidence="2">
    <location>
        <begin position="38"/>
        <end position="55"/>
    </location>
</feature>
<keyword evidence="2" id="KW-0812">Transmembrane</keyword>
<dbReference type="InterPro" id="IPR019546">
    <property type="entry name" value="TAT_signal_bac_arc"/>
</dbReference>
<keyword evidence="2" id="KW-0472">Membrane</keyword>
<accession>A0A0G0JL55</accession>
<organism evidence="3 4">
    <name type="scientific">Candidatus Shapirobacteria bacterium GW2011_GWE2_38_30</name>
    <dbReference type="NCBI Taxonomy" id="1618490"/>
    <lineage>
        <taxon>Bacteria</taxon>
        <taxon>Candidatus Shapironibacteriota</taxon>
    </lineage>
</organism>
<proteinExistence type="predicted"/>
<feature type="transmembrane region" description="Helical" evidence="2">
    <location>
        <begin position="62"/>
        <end position="84"/>
    </location>
</feature>
<comment type="caution">
    <text evidence="3">The sequence shown here is derived from an EMBL/GenBank/DDBJ whole genome shotgun (WGS) entry which is preliminary data.</text>
</comment>
<protein>
    <submittedName>
        <fullName evidence="3">Uncharacterized protein</fullName>
    </submittedName>
</protein>
<sequence>MKIKITLNHILFWYSLLFVFLNLVLGFVFGVWKNNPLALIAFTLVLIYLIFKKFISGKISRFIFSILNLFCYLLVAVIWLMNLLVAQSTLQLILGLTFTPLVFFFGLELVNQIKNLISHLNFRLPPKPTPPPPEKDLTQVQISDQSRRQFLKMAGSAGLGLAALTLVNPKKASASFFGSVPGPGTISIKDTGGNKIDPAAKQPTDGYKISKMDDTSSDTYSYYGFVDQSGQWYIQRETTSGVGEGDFLYCNGVSDFTTAWNDKENQTYESFDTIF</sequence>
<keyword evidence="2" id="KW-1133">Transmembrane helix</keyword>
<dbReference type="AlphaFoldDB" id="A0A0G0JL55"/>
<feature type="transmembrane region" description="Helical" evidence="2">
    <location>
        <begin position="12"/>
        <end position="32"/>
    </location>
</feature>
<evidence type="ECO:0000313" key="3">
    <source>
        <dbReference type="EMBL" id="KKQ68403.1"/>
    </source>
</evidence>
<evidence type="ECO:0000256" key="1">
    <source>
        <dbReference type="SAM" id="MobiDB-lite"/>
    </source>
</evidence>